<dbReference type="SUPFAM" id="SSF53850">
    <property type="entry name" value="Periplasmic binding protein-like II"/>
    <property type="match status" value="1"/>
</dbReference>
<dbReference type="HOGENOM" id="CLU_1207585_0_0_2"/>
<dbReference type="PANTHER" id="PTHR42928">
    <property type="entry name" value="TRICARBOXYLATE-BINDING PROTEIN"/>
    <property type="match status" value="1"/>
</dbReference>
<dbReference type="Proteomes" id="UP000019024">
    <property type="component" value="Plasmid unnamed"/>
</dbReference>
<dbReference type="InterPro" id="IPR005064">
    <property type="entry name" value="BUG"/>
</dbReference>
<geneLocation type="plasmid" evidence="1">
    <name>unnamed</name>
</geneLocation>
<dbReference type="KEGG" id="hlr:HALLA_02500"/>
<dbReference type="Pfam" id="PF03401">
    <property type="entry name" value="TctC"/>
    <property type="match status" value="1"/>
</dbReference>
<name>W0JW26_9EURY</name>
<organism evidence="1 2">
    <name type="scientific">Halostagnicola larsenii XH-48</name>
    <dbReference type="NCBI Taxonomy" id="797299"/>
    <lineage>
        <taxon>Archaea</taxon>
        <taxon>Methanobacteriati</taxon>
        <taxon>Methanobacteriota</taxon>
        <taxon>Stenosarchaea group</taxon>
        <taxon>Halobacteria</taxon>
        <taxon>Halobacteriales</taxon>
        <taxon>Natrialbaceae</taxon>
        <taxon>Halostagnicola</taxon>
    </lineage>
</organism>
<protein>
    <submittedName>
        <fullName evidence="1">Uncharacterized protein</fullName>
    </submittedName>
</protein>
<dbReference type="eggNOG" id="arCOG00213">
    <property type="taxonomic scope" value="Archaea"/>
</dbReference>
<evidence type="ECO:0000313" key="1">
    <source>
        <dbReference type="EMBL" id="AHG01268.1"/>
    </source>
</evidence>
<keyword evidence="1" id="KW-0614">Plasmid</keyword>
<dbReference type="AlphaFoldDB" id="W0JW26"/>
<sequence length="229" mass="25083">MNSPSVVPLLTQDPGFTIDEFRHIGAYTQTVWVLVTDPELGLNDFEEVVQAYEDGEIESISGQSPGEPNHVLAESLKSELDVPWENYVAYDGSGPVIQAVASGEVSAGIVTETAAADAEDQIDVLTALSSEGSPVFPDLPVYTDYGYEAEIDFMGQFLRSFMVPPDTPDERVDILNEALQTALESDELQSWADETGNHLEYLGGEEEVLAVLEENQERIPEIIDLDDLE</sequence>
<keyword evidence="2" id="KW-1185">Reference proteome</keyword>
<dbReference type="PANTHER" id="PTHR42928:SF3">
    <property type="entry name" value="UPF0065 PROTEIN YFLP"/>
    <property type="match status" value="1"/>
</dbReference>
<dbReference type="EMBL" id="CP007056">
    <property type="protein sequence ID" value="AHG01268.1"/>
    <property type="molecule type" value="Genomic_DNA"/>
</dbReference>
<evidence type="ECO:0000313" key="2">
    <source>
        <dbReference type="Proteomes" id="UP000019024"/>
    </source>
</evidence>
<reference evidence="1 2" key="1">
    <citation type="submission" date="2014-01" db="EMBL/GenBank/DDBJ databases">
        <authorList>
            <consortium name="DOE Joint Genome Institute"/>
            <person name="Anderson I."/>
            <person name="Huntemann M."/>
            <person name="Han J."/>
            <person name="Chen A."/>
            <person name="Kyrpides N."/>
            <person name="Mavromatis K."/>
            <person name="Markowitz V."/>
            <person name="Palaniappan K."/>
            <person name="Ivanova N."/>
            <person name="Schaumberg A."/>
            <person name="Pati A."/>
            <person name="Liolios K."/>
            <person name="Nordberg H.P."/>
            <person name="Cantor M.N."/>
            <person name="Hua S.X."/>
            <person name="Woyke T."/>
        </authorList>
    </citation>
    <scope>NUCLEOTIDE SEQUENCE [LARGE SCALE GENOMIC DNA]</scope>
    <source>
        <strain evidence="1 2">XH-48</strain>
        <plasmid evidence="2">1</plasmid>
    </source>
</reference>
<dbReference type="Gene3D" id="3.40.190.10">
    <property type="entry name" value="Periplasmic binding protein-like II"/>
    <property type="match status" value="1"/>
</dbReference>
<proteinExistence type="predicted"/>
<gene>
    <name evidence="1" type="ORF">HALLA_02500</name>
</gene>
<accession>W0JW26</accession>